<evidence type="ECO:0008006" key="12">
    <source>
        <dbReference type="Google" id="ProtNLM"/>
    </source>
</evidence>
<feature type="transmembrane region" description="Helical" evidence="8">
    <location>
        <begin position="214"/>
        <end position="230"/>
    </location>
</feature>
<evidence type="ECO:0000256" key="1">
    <source>
        <dbReference type="ARBA" id="ARBA00004141"/>
    </source>
</evidence>
<dbReference type="EMBL" id="UINC01082478">
    <property type="protein sequence ID" value="SVC27280.1"/>
    <property type="molecule type" value="Genomic_DNA"/>
</dbReference>
<dbReference type="InterPro" id="IPR001173">
    <property type="entry name" value="Glyco_trans_2-like"/>
</dbReference>
<comment type="similarity">
    <text evidence="2">Belongs to the glycosyltransferase 2 family.</text>
</comment>
<evidence type="ECO:0000256" key="8">
    <source>
        <dbReference type="SAM" id="Phobius"/>
    </source>
</evidence>
<protein>
    <recommendedName>
        <fullName evidence="12">Glycosyltransferase 2-like domain-containing protein</fullName>
    </recommendedName>
</protein>
<dbReference type="InterPro" id="IPR007267">
    <property type="entry name" value="GtrA_DPMS_TM"/>
</dbReference>
<dbReference type="GO" id="GO:0000271">
    <property type="term" value="P:polysaccharide biosynthetic process"/>
    <property type="evidence" value="ECO:0007669"/>
    <property type="project" value="InterPro"/>
</dbReference>
<evidence type="ECO:0000259" key="9">
    <source>
        <dbReference type="Pfam" id="PF00535"/>
    </source>
</evidence>
<name>A0A382KS25_9ZZZZ</name>
<feature type="non-terminal residue" evidence="11">
    <location>
        <position position="315"/>
    </location>
</feature>
<accession>A0A382KS25</accession>
<dbReference type="Gene3D" id="3.90.550.10">
    <property type="entry name" value="Spore Coat Polysaccharide Biosynthesis Protein SpsA, Chain A"/>
    <property type="match status" value="1"/>
</dbReference>
<evidence type="ECO:0000256" key="4">
    <source>
        <dbReference type="ARBA" id="ARBA00022679"/>
    </source>
</evidence>
<keyword evidence="7 8" id="KW-0472">Membrane</keyword>
<dbReference type="GO" id="GO:0016020">
    <property type="term" value="C:membrane"/>
    <property type="evidence" value="ECO:0007669"/>
    <property type="project" value="UniProtKB-SubCell"/>
</dbReference>
<sequence length="315" mass="36107">MKNSLQLSIVLPAYLEQENLGMLLPRLFHTVNNFESNFEVLVIDTNTPLDSTKSICEQFGAKYINRVGGNTFGNAIRTGIAEAKGKYVIFMDSDGSHTPEFIKDLYEKRCENSVVIASRYIDGGFTDNHKTLVWMSRALNAIYSNVLRLKLKDVSNNFKLYDAKLLKNLELNCNNFDIVQEIIYKIIRHNKNVTLTEIPYSFKQRMFGHTKRNLIAFIFTFGSTLLRLLLSDLRIDLLLKYSVVAAIGLFFDFGSYLILLRSFEVHYFWSGVGSFCLGFVVNFSLGRKFVFKQHKKLSNFKKEMTSVLFISVVGL</sequence>
<evidence type="ECO:0000259" key="10">
    <source>
        <dbReference type="Pfam" id="PF04138"/>
    </source>
</evidence>
<evidence type="ECO:0000256" key="6">
    <source>
        <dbReference type="ARBA" id="ARBA00022989"/>
    </source>
</evidence>
<keyword evidence="3" id="KW-0328">Glycosyltransferase</keyword>
<feature type="domain" description="GtrA/DPMS transmembrane" evidence="10">
    <location>
        <begin position="240"/>
        <end position="315"/>
    </location>
</feature>
<dbReference type="PANTHER" id="PTHR43398:SF1">
    <property type="entry name" value="DOLICHOL-PHOSPHATE MANNOSYLTRANSFERASE SUBUNIT 1"/>
    <property type="match status" value="1"/>
</dbReference>
<evidence type="ECO:0000313" key="11">
    <source>
        <dbReference type="EMBL" id="SVC27280.1"/>
    </source>
</evidence>
<organism evidence="11">
    <name type="scientific">marine metagenome</name>
    <dbReference type="NCBI Taxonomy" id="408172"/>
    <lineage>
        <taxon>unclassified sequences</taxon>
        <taxon>metagenomes</taxon>
        <taxon>ecological metagenomes</taxon>
    </lineage>
</organism>
<evidence type="ECO:0000256" key="3">
    <source>
        <dbReference type="ARBA" id="ARBA00022676"/>
    </source>
</evidence>
<dbReference type="GO" id="GO:0004582">
    <property type="term" value="F:dolichyl-phosphate beta-D-mannosyltransferase activity"/>
    <property type="evidence" value="ECO:0007669"/>
    <property type="project" value="InterPro"/>
</dbReference>
<feature type="transmembrane region" description="Helical" evidence="8">
    <location>
        <begin position="265"/>
        <end position="285"/>
    </location>
</feature>
<dbReference type="SUPFAM" id="SSF53448">
    <property type="entry name" value="Nucleotide-diphospho-sugar transferases"/>
    <property type="match status" value="1"/>
</dbReference>
<evidence type="ECO:0000256" key="5">
    <source>
        <dbReference type="ARBA" id="ARBA00022692"/>
    </source>
</evidence>
<feature type="transmembrane region" description="Helical" evidence="8">
    <location>
        <begin position="237"/>
        <end position="259"/>
    </location>
</feature>
<dbReference type="Pfam" id="PF00535">
    <property type="entry name" value="Glycos_transf_2"/>
    <property type="match status" value="1"/>
</dbReference>
<dbReference type="Pfam" id="PF04138">
    <property type="entry name" value="GtrA_DPMS_TM"/>
    <property type="match status" value="1"/>
</dbReference>
<proteinExistence type="inferred from homology"/>
<dbReference type="InterPro" id="IPR029044">
    <property type="entry name" value="Nucleotide-diphossugar_trans"/>
</dbReference>
<dbReference type="PANTHER" id="PTHR43398">
    <property type="entry name" value="DOLICHOL-PHOSPHATE MANNOSYLTRANSFERASE SUBUNIT 1"/>
    <property type="match status" value="1"/>
</dbReference>
<dbReference type="InterPro" id="IPR039528">
    <property type="entry name" value="DPM1-like"/>
</dbReference>
<feature type="domain" description="Glycosyltransferase 2-like" evidence="9">
    <location>
        <begin position="8"/>
        <end position="168"/>
    </location>
</feature>
<keyword evidence="5 8" id="KW-0812">Transmembrane</keyword>
<keyword evidence="4" id="KW-0808">Transferase</keyword>
<reference evidence="11" key="1">
    <citation type="submission" date="2018-05" db="EMBL/GenBank/DDBJ databases">
        <authorList>
            <person name="Lanie J.A."/>
            <person name="Ng W.-L."/>
            <person name="Kazmierczak K.M."/>
            <person name="Andrzejewski T.M."/>
            <person name="Davidsen T.M."/>
            <person name="Wayne K.J."/>
            <person name="Tettelin H."/>
            <person name="Glass J.I."/>
            <person name="Rusch D."/>
            <person name="Podicherti R."/>
            <person name="Tsui H.-C.T."/>
            <person name="Winkler M.E."/>
        </authorList>
    </citation>
    <scope>NUCLEOTIDE SEQUENCE</scope>
</reference>
<comment type="subcellular location">
    <subcellularLocation>
        <location evidence="1">Membrane</location>
        <topology evidence="1">Multi-pass membrane protein</topology>
    </subcellularLocation>
</comment>
<gene>
    <name evidence="11" type="ORF">METZ01_LOCUS280134</name>
</gene>
<evidence type="ECO:0000256" key="2">
    <source>
        <dbReference type="ARBA" id="ARBA00006739"/>
    </source>
</evidence>
<dbReference type="AlphaFoldDB" id="A0A382KS25"/>
<evidence type="ECO:0000256" key="7">
    <source>
        <dbReference type="ARBA" id="ARBA00023136"/>
    </source>
</evidence>
<keyword evidence="6 8" id="KW-1133">Transmembrane helix</keyword>